<gene>
    <name evidence="2" type="ORF">GGP45_002730</name>
    <name evidence="1" type="ORF">GGP61_001329</name>
</gene>
<dbReference type="AlphaFoldDB" id="A0A9X2QTJ0"/>
<evidence type="ECO:0000313" key="3">
    <source>
        <dbReference type="Proteomes" id="UP001155057"/>
    </source>
</evidence>
<dbReference type="EMBL" id="JANUAE010000004">
    <property type="protein sequence ID" value="MCS3709725.1"/>
    <property type="molecule type" value="Genomic_DNA"/>
</dbReference>
<name>A0A9X2QTJ0_9BACT</name>
<organism evidence="1 3">
    <name type="scientific">Salinibacter ruber</name>
    <dbReference type="NCBI Taxonomy" id="146919"/>
    <lineage>
        <taxon>Bacteria</taxon>
        <taxon>Pseudomonadati</taxon>
        <taxon>Rhodothermota</taxon>
        <taxon>Rhodothermia</taxon>
        <taxon>Rhodothermales</taxon>
        <taxon>Salinibacteraceae</taxon>
        <taxon>Salinibacter</taxon>
    </lineage>
</organism>
<sequence>MWHAYRVELYPHYNQFTGITDDQGHPLTFPAAFRKRRRDDEPKGIVKVVPE</sequence>
<comment type="caution">
    <text evidence="1">The sequence shown here is derived from an EMBL/GenBank/DDBJ whole genome shotgun (WGS) entry which is preliminary data.</text>
</comment>
<proteinExistence type="predicted"/>
<reference evidence="1" key="1">
    <citation type="submission" date="2022-08" db="EMBL/GenBank/DDBJ databases">
        <title>Genomic Encyclopedia of Type Strains, Phase V (KMG-V): Genome sequencing to study the core and pangenomes of soil and plant-associated prokaryotes.</title>
        <authorList>
            <person name="Whitman W."/>
        </authorList>
    </citation>
    <scope>NUCLEOTIDE SEQUENCE</scope>
    <source>
        <strain evidence="2">SP3026</strain>
        <strain evidence="1">SP3049</strain>
    </source>
</reference>
<evidence type="ECO:0000313" key="1">
    <source>
        <dbReference type="EMBL" id="MCS3709725.1"/>
    </source>
</evidence>
<protein>
    <submittedName>
        <fullName evidence="1">Uncharacterized protein</fullName>
    </submittedName>
</protein>
<evidence type="ECO:0000313" key="2">
    <source>
        <dbReference type="EMBL" id="MCS4122370.1"/>
    </source>
</evidence>
<accession>A0A9X2QTJ0</accession>
<dbReference type="Proteomes" id="UP001155144">
    <property type="component" value="Unassembled WGS sequence"/>
</dbReference>
<dbReference type="Proteomes" id="UP001155057">
    <property type="component" value="Unassembled WGS sequence"/>
</dbReference>
<dbReference type="RefSeq" id="WP_259040311.1">
    <property type="nucleotide sequence ID" value="NZ_JANTZO010000005.1"/>
</dbReference>
<dbReference type="EMBL" id="JANUBL010000005">
    <property type="protein sequence ID" value="MCS4122370.1"/>
    <property type="molecule type" value="Genomic_DNA"/>
</dbReference>